<dbReference type="InterPro" id="IPR055377">
    <property type="entry name" value="GH3_M"/>
</dbReference>
<dbReference type="InterPro" id="IPR055378">
    <property type="entry name" value="GH3_C"/>
</dbReference>
<dbReference type="Proteomes" id="UP000003167">
    <property type="component" value="Unassembled WGS sequence"/>
</dbReference>
<dbReference type="EMBL" id="AGEK01000016">
    <property type="protein sequence ID" value="EHO73081.1"/>
    <property type="molecule type" value="Genomic_DNA"/>
</dbReference>
<evidence type="ECO:0000259" key="1">
    <source>
        <dbReference type="Pfam" id="PF23571"/>
    </source>
</evidence>
<dbReference type="RefSeq" id="WP_008564417.1">
    <property type="nucleotide sequence ID" value="NZ_JH594501.1"/>
</dbReference>
<dbReference type="PANTHER" id="PTHR31901:SF9">
    <property type="entry name" value="GH3 DOMAIN-CONTAINING PROTEIN"/>
    <property type="match status" value="1"/>
</dbReference>
<comment type="caution">
    <text evidence="3">The sequence shown here is derived from an EMBL/GenBank/DDBJ whole genome shotgun (WGS) entry which is preliminary data.</text>
</comment>
<dbReference type="InterPro" id="IPR042099">
    <property type="entry name" value="ANL_N_sf"/>
</dbReference>
<keyword evidence="4" id="KW-1185">Reference proteome</keyword>
<evidence type="ECO:0000313" key="3">
    <source>
        <dbReference type="EMBL" id="EHO73081.1"/>
    </source>
</evidence>
<dbReference type="PANTHER" id="PTHR31901">
    <property type="entry name" value="GH3 DOMAIN-CONTAINING PROTEIN"/>
    <property type="match status" value="1"/>
</dbReference>
<proteinExistence type="predicted"/>
<dbReference type="HOGENOM" id="CLU_016249_4_0_10"/>
<feature type="domain" description="GH3 C-terminal" evidence="2">
    <location>
        <begin position="379"/>
        <end position="491"/>
    </location>
</feature>
<organism evidence="3 4">
    <name type="scientific">Segatella maculosa OT 289</name>
    <dbReference type="NCBI Taxonomy" id="999422"/>
    <lineage>
        <taxon>Bacteria</taxon>
        <taxon>Pseudomonadati</taxon>
        <taxon>Bacteroidota</taxon>
        <taxon>Bacteroidia</taxon>
        <taxon>Bacteroidales</taxon>
        <taxon>Prevotellaceae</taxon>
        <taxon>Segatella</taxon>
    </lineage>
</organism>
<dbReference type="GO" id="GO:0016881">
    <property type="term" value="F:acid-amino acid ligase activity"/>
    <property type="evidence" value="ECO:0007669"/>
    <property type="project" value="TreeGrafter"/>
</dbReference>
<dbReference type="OrthoDB" id="5678283at2"/>
<dbReference type="Pfam" id="PF23572">
    <property type="entry name" value="GH3_C"/>
    <property type="match status" value="1"/>
</dbReference>
<protein>
    <recommendedName>
        <fullName evidence="5">GH3 auxin-responsive promoter</fullName>
    </recommendedName>
</protein>
<dbReference type="Gene3D" id="3.40.50.12780">
    <property type="entry name" value="N-terminal domain of ligase-like"/>
    <property type="match status" value="1"/>
</dbReference>
<name>H1HKI0_9BACT</name>
<dbReference type="InterPro" id="IPR004993">
    <property type="entry name" value="GH3"/>
</dbReference>
<feature type="domain" description="GH3 middle" evidence="1">
    <location>
        <begin position="294"/>
        <end position="363"/>
    </location>
</feature>
<dbReference type="STRING" id="999422.HMPREF9944_00674"/>
<dbReference type="GO" id="GO:0005737">
    <property type="term" value="C:cytoplasm"/>
    <property type="evidence" value="ECO:0007669"/>
    <property type="project" value="TreeGrafter"/>
</dbReference>
<evidence type="ECO:0000259" key="2">
    <source>
        <dbReference type="Pfam" id="PF23572"/>
    </source>
</evidence>
<sequence>MSLTNIVGKLFLPRQKDLERYANESVSMQQKVLRRLVEHGRQTEYGRRFGMQTGNYDDFARRIPLNTYEELKGDIDRMRHGEANVLWPGRVRWFAKSSGTTNDKSKFIPITKAGLDHIHYAGGMDVVALYLRNTPESRLFDGRSLILGGSHSPNYNVADSLVGDLSSILIEHINPLANLVRVPKKKTALLSDFELKRDRIARECLHKNVTNISGVPSWMLSVLVRIMELSGKKHLEEVWPNLEVFFHGGIAFTPYRSQYEQLITSPKMHYMETYNASEGFFGIQNDPQDKSLLLMSDYDVFYEFIPMDTFDSKHPTVVPLEGVQKGVNYAMVITTSCGLWRYVIGDTVRFTSTNPYKFVITGRTKYFINAFGEELIMDNAEQGLAYACHATGAEISDYTAAPVYMDSRAKCRHQWLIEFAKEPDSIERFAALLDKRLQEVNSDYEAKRFHDITLQPLEVIKARPGQFNDWLKAKGKLGGQHKIPRLSNSRKVIEEVMEASHSPSKGRERLSD</sequence>
<dbReference type="Pfam" id="PF03321">
    <property type="entry name" value="GH3"/>
    <property type="match status" value="1"/>
</dbReference>
<reference evidence="3 4" key="1">
    <citation type="submission" date="2011-12" db="EMBL/GenBank/DDBJ databases">
        <title>The Genome Sequence of Prevotella maculosa OT 289.</title>
        <authorList>
            <consortium name="The Broad Institute Genome Sequencing Platform"/>
            <person name="Earl A."/>
            <person name="Ward D."/>
            <person name="Feldgarden M."/>
            <person name="Gevers D."/>
            <person name="Izard J."/>
            <person name="Blanton J.M."/>
            <person name="Mathney J."/>
            <person name="Tanner A.C."/>
            <person name="Dewhirst F.E."/>
            <person name="Young S.K."/>
            <person name="Zeng Q."/>
            <person name="Gargeya S."/>
            <person name="Fitzgerald M."/>
            <person name="Haas B."/>
            <person name="Abouelleil A."/>
            <person name="Alvarado L."/>
            <person name="Arachchi H.M."/>
            <person name="Berlin A."/>
            <person name="Chapman S.B."/>
            <person name="Gearin G."/>
            <person name="Goldberg J."/>
            <person name="Griggs A."/>
            <person name="Gujja S."/>
            <person name="Hansen M."/>
            <person name="Heiman D."/>
            <person name="Howarth C."/>
            <person name="Larimer J."/>
            <person name="Lui A."/>
            <person name="MacDonald P.J.P."/>
            <person name="McCowen C."/>
            <person name="Montmayeur A."/>
            <person name="Murphy C."/>
            <person name="Neiman D."/>
            <person name="Pearson M."/>
            <person name="Priest M."/>
            <person name="Roberts A."/>
            <person name="Saif S."/>
            <person name="Shea T."/>
            <person name="Sisk P."/>
            <person name="Stolte C."/>
            <person name="Sykes S."/>
            <person name="Wortman J."/>
            <person name="Nusbaum C."/>
            <person name="Birren B."/>
        </authorList>
    </citation>
    <scope>NUCLEOTIDE SEQUENCE [LARGE SCALE GENOMIC DNA]</scope>
    <source>
        <strain evidence="3 4">OT 289</strain>
    </source>
</reference>
<evidence type="ECO:0000313" key="4">
    <source>
        <dbReference type="Proteomes" id="UP000003167"/>
    </source>
</evidence>
<dbReference type="AlphaFoldDB" id="H1HKI0"/>
<accession>H1HKI0</accession>
<gene>
    <name evidence="3" type="ORF">HMPREF9944_00674</name>
</gene>
<evidence type="ECO:0008006" key="5">
    <source>
        <dbReference type="Google" id="ProtNLM"/>
    </source>
</evidence>
<dbReference type="PATRIC" id="fig|999422.3.peg.687"/>
<dbReference type="Pfam" id="PF23571">
    <property type="entry name" value="GH3_M"/>
    <property type="match status" value="1"/>
</dbReference>